<comment type="subcellular location">
    <subcellularLocation>
        <location evidence="1">Cell membrane</location>
        <topology evidence="1">Multi-pass membrane protein</topology>
    </subcellularLocation>
</comment>
<dbReference type="EMBL" id="JAMSCK010000002">
    <property type="protein sequence ID" value="MCM8568751.1"/>
    <property type="molecule type" value="Genomic_DNA"/>
</dbReference>
<dbReference type="PANTHER" id="PTHR30250:SF11">
    <property type="entry name" value="O-ANTIGEN TRANSPORTER-RELATED"/>
    <property type="match status" value="1"/>
</dbReference>
<reference evidence="7" key="1">
    <citation type="submission" date="2022-06" db="EMBL/GenBank/DDBJ databases">
        <title>Gramella sediminis sp. nov., isolated from deep-sea sediment of the Indian Ocean.</title>
        <authorList>
            <person name="Yang L."/>
        </authorList>
    </citation>
    <scope>NUCLEOTIDE SEQUENCE</scope>
    <source>
        <strain evidence="7">HMD3159</strain>
    </source>
</reference>
<dbReference type="InterPro" id="IPR050833">
    <property type="entry name" value="Poly_Biosynth_Transport"/>
</dbReference>
<feature type="transmembrane region" description="Helical" evidence="6">
    <location>
        <begin position="12"/>
        <end position="32"/>
    </location>
</feature>
<accession>A0ABT0YZ46</accession>
<keyword evidence="2" id="KW-1003">Cell membrane</keyword>
<evidence type="ECO:0000256" key="5">
    <source>
        <dbReference type="ARBA" id="ARBA00023136"/>
    </source>
</evidence>
<evidence type="ECO:0000313" key="8">
    <source>
        <dbReference type="Proteomes" id="UP001155077"/>
    </source>
</evidence>
<evidence type="ECO:0000256" key="1">
    <source>
        <dbReference type="ARBA" id="ARBA00004651"/>
    </source>
</evidence>
<feature type="transmembrane region" description="Helical" evidence="6">
    <location>
        <begin position="371"/>
        <end position="388"/>
    </location>
</feature>
<feature type="transmembrane region" description="Helical" evidence="6">
    <location>
        <begin position="331"/>
        <end position="350"/>
    </location>
</feature>
<protein>
    <submittedName>
        <fullName evidence="7">Oligosaccharide flippase family protein</fullName>
    </submittedName>
</protein>
<feature type="transmembrane region" description="Helical" evidence="6">
    <location>
        <begin position="394"/>
        <end position="417"/>
    </location>
</feature>
<evidence type="ECO:0000256" key="3">
    <source>
        <dbReference type="ARBA" id="ARBA00022692"/>
    </source>
</evidence>
<dbReference type="Pfam" id="PF01943">
    <property type="entry name" value="Polysacc_synt"/>
    <property type="match status" value="1"/>
</dbReference>
<feature type="transmembrane region" description="Helical" evidence="6">
    <location>
        <begin position="154"/>
        <end position="175"/>
    </location>
</feature>
<feature type="transmembrane region" description="Helical" evidence="6">
    <location>
        <begin position="181"/>
        <end position="202"/>
    </location>
</feature>
<evidence type="ECO:0000256" key="6">
    <source>
        <dbReference type="SAM" id="Phobius"/>
    </source>
</evidence>
<evidence type="ECO:0000313" key="7">
    <source>
        <dbReference type="EMBL" id="MCM8568751.1"/>
    </source>
</evidence>
<proteinExistence type="predicted"/>
<feature type="transmembrane region" description="Helical" evidence="6">
    <location>
        <begin position="122"/>
        <end position="142"/>
    </location>
</feature>
<organism evidence="7 8">
    <name type="scientific">Gramella jeungdoensis</name>
    <dbReference type="NCBI Taxonomy" id="708091"/>
    <lineage>
        <taxon>Bacteria</taxon>
        <taxon>Pseudomonadati</taxon>
        <taxon>Bacteroidota</taxon>
        <taxon>Flavobacteriia</taxon>
        <taxon>Flavobacteriales</taxon>
        <taxon>Flavobacteriaceae</taxon>
        <taxon>Christiangramia</taxon>
    </lineage>
</organism>
<feature type="transmembrane region" description="Helical" evidence="6">
    <location>
        <begin position="44"/>
        <end position="64"/>
    </location>
</feature>
<sequence>MEFNQIKNYIAKNVYSGVVKTAISFILSLVVVPITIKNIGLETYGLISIVTVFSSFTGVLDLGLSKALITFQGEKRDTTKELSSIYLINLIIFLLITFLALIIFFANINLLGSKIELGSETLSYANFISIFLLALGVLNNLLRASLEANFKLQIVNWGFLIQSIIINIGFLILSFTDLSLMYFFLVPLITSVTAIIYHLSFLPPIYSTISIPSKNHLINVFKITSDFFKIGALNSIHLPLIKYAIIFLIGDGSAIGIFELSTKLSVLANNLLAYVSNPFFSLSAKFKDTNLKNLWTIIRKVSLGLITITILGYFIFYVLEKFIINYFFGEYSNEIFLVLNFTLIGYLFIAASESIQKFFLGIGEISRVTKIKFCGMILNGLLLLGIYYSKNISVLSLSVSFAISLIFIGSYWLFMALSNNLQVLKEK</sequence>
<keyword evidence="3 6" id="KW-0812">Transmembrane</keyword>
<feature type="transmembrane region" description="Helical" evidence="6">
    <location>
        <begin position="85"/>
        <end position="110"/>
    </location>
</feature>
<dbReference type="RefSeq" id="WP_252111151.1">
    <property type="nucleotide sequence ID" value="NZ_JAMSCK010000002.1"/>
</dbReference>
<name>A0ABT0YZ46_9FLAO</name>
<keyword evidence="4 6" id="KW-1133">Transmembrane helix</keyword>
<comment type="caution">
    <text evidence="7">The sequence shown here is derived from an EMBL/GenBank/DDBJ whole genome shotgun (WGS) entry which is preliminary data.</text>
</comment>
<dbReference type="InterPro" id="IPR002797">
    <property type="entry name" value="Polysacc_synth"/>
</dbReference>
<dbReference type="PANTHER" id="PTHR30250">
    <property type="entry name" value="PST FAMILY PREDICTED COLANIC ACID TRANSPORTER"/>
    <property type="match status" value="1"/>
</dbReference>
<evidence type="ECO:0000256" key="2">
    <source>
        <dbReference type="ARBA" id="ARBA00022475"/>
    </source>
</evidence>
<keyword evidence="5 6" id="KW-0472">Membrane</keyword>
<keyword evidence="8" id="KW-1185">Reference proteome</keyword>
<evidence type="ECO:0000256" key="4">
    <source>
        <dbReference type="ARBA" id="ARBA00022989"/>
    </source>
</evidence>
<dbReference type="Proteomes" id="UP001155077">
    <property type="component" value="Unassembled WGS sequence"/>
</dbReference>
<feature type="transmembrane region" description="Helical" evidence="6">
    <location>
        <begin position="301"/>
        <end position="319"/>
    </location>
</feature>
<feature type="transmembrane region" description="Helical" evidence="6">
    <location>
        <begin position="240"/>
        <end position="258"/>
    </location>
</feature>
<gene>
    <name evidence="7" type="ORF">NE848_05140</name>
</gene>